<keyword evidence="4" id="KW-0411">Iron-sulfur</keyword>
<gene>
    <name evidence="6" type="primary">bthL_4</name>
    <name evidence="6" type="ORF">SPACI_055860</name>
</gene>
<proteinExistence type="predicted"/>
<dbReference type="SUPFAM" id="SSF54862">
    <property type="entry name" value="4Fe-4S ferredoxins"/>
    <property type="match status" value="1"/>
</dbReference>
<evidence type="ECO:0000256" key="2">
    <source>
        <dbReference type="ARBA" id="ARBA00022723"/>
    </source>
</evidence>
<evidence type="ECO:0000313" key="6">
    <source>
        <dbReference type="EMBL" id="XFO75465.1"/>
    </source>
</evidence>
<name>A0ABZ3JBE1_SPOA4</name>
<keyword evidence="7" id="KW-1185">Reference proteome</keyword>
<keyword evidence="3" id="KW-0408">Iron</keyword>
<keyword evidence="1" id="KW-0004">4Fe-4S</keyword>
<organism evidence="6 7">
    <name type="scientific">Sporomusa acidovorans (strain ATCC 49682 / DSM 3132 / Mol)</name>
    <dbReference type="NCBI Taxonomy" id="1123286"/>
    <lineage>
        <taxon>Bacteria</taxon>
        <taxon>Bacillati</taxon>
        <taxon>Bacillota</taxon>
        <taxon>Negativicutes</taxon>
        <taxon>Selenomonadales</taxon>
        <taxon>Sporomusaceae</taxon>
        <taxon>Sporomusa</taxon>
    </lineage>
</organism>
<dbReference type="InterPro" id="IPR013783">
    <property type="entry name" value="Ig-like_fold"/>
</dbReference>
<evidence type="ECO:0000313" key="7">
    <source>
        <dbReference type="Proteomes" id="UP000216052"/>
    </source>
</evidence>
<dbReference type="Pfam" id="PF13247">
    <property type="entry name" value="Fer4_11"/>
    <property type="match status" value="1"/>
</dbReference>
<reference evidence="6" key="1">
    <citation type="submission" date="2024-05" db="EMBL/GenBank/DDBJ databases">
        <title>Isolation and characterization of Sporomusa carbonis sp. nov., a carboxydotrophic hydrogenogen in the genus of Sporomusa isolated from a charcoal burning pile.</title>
        <authorList>
            <person name="Boeer T."/>
            <person name="Rosenbaum F."/>
            <person name="Eysell L."/>
            <person name="Mueller V."/>
            <person name="Daniel R."/>
            <person name="Poehlein A."/>
        </authorList>
    </citation>
    <scope>NUCLEOTIDE SEQUENCE [LARGE SCALE GENOMIC DNA]</scope>
    <source>
        <strain evidence="6">DSM 3132</strain>
    </source>
</reference>
<dbReference type="RefSeq" id="WP_093793449.1">
    <property type="nucleotide sequence ID" value="NZ_CP155571.1"/>
</dbReference>
<dbReference type="Pfam" id="PF13620">
    <property type="entry name" value="CarboxypepD_reg"/>
    <property type="match status" value="1"/>
</dbReference>
<dbReference type="CDD" id="cd10552">
    <property type="entry name" value="TH_beta_N"/>
    <property type="match status" value="1"/>
</dbReference>
<feature type="domain" description="4Fe-4S ferredoxin-type" evidence="5">
    <location>
        <begin position="90"/>
        <end position="119"/>
    </location>
</feature>
<protein>
    <submittedName>
        <fullName evidence="6">Pyrogallol hydroxytransferase small subunit</fullName>
        <ecNumber evidence="6">1.97.1.2</ecNumber>
    </submittedName>
</protein>
<dbReference type="InterPro" id="IPR050954">
    <property type="entry name" value="ET_IronSulfur_Cluster-Binding"/>
</dbReference>
<dbReference type="Gene3D" id="2.60.40.10">
    <property type="entry name" value="Immunoglobulins"/>
    <property type="match status" value="1"/>
</dbReference>
<dbReference type="Proteomes" id="UP000216052">
    <property type="component" value="Chromosome"/>
</dbReference>
<evidence type="ECO:0000256" key="4">
    <source>
        <dbReference type="ARBA" id="ARBA00023014"/>
    </source>
</evidence>
<dbReference type="EC" id="1.97.1.2" evidence="6"/>
<keyword evidence="2" id="KW-0479">Metal-binding</keyword>
<dbReference type="PANTHER" id="PTHR43177">
    <property type="entry name" value="PROTEIN NRFC"/>
    <property type="match status" value="1"/>
</dbReference>
<dbReference type="SUPFAM" id="SSF49478">
    <property type="entry name" value="Cna protein B-type domain"/>
    <property type="match status" value="1"/>
</dbReference>
<sequence length="272" mass="30270">MKVFVIDVAKCNGCYGCQVSCKDEHCDNEWLPYAKTQPETGHFWMKMNEKVLGSVPKVKMSYVATPCMHCENAPCKEATKNGSVYTREDGLVIIDPEKAKGQKQLVDACPYGAIYWNEKLQLPQKCTGCAHLVDEGKLPRCVDACPTDAIRFGEEAELKELIGKAEVMKPELGLMPKVYYLNLPKNFVAGAVFDPIDDECLEGVKVTLTAVGQSKNYIATTDGFGDFWFKRLDAGTYALRLEKEGFYPFSMKSFEVAESVNVGDIALNKKLD</sequence>
<dbReference type="EMBL" id="CP155571">
    <property type="protein sequence ID" value="XFO75465.1"/>
    <property type="molecule type" value="Genomic_DNA"/>
</dbReference>
<dbReference type="GO" id="GO:0018706">
    <property type="term" value="F:pyrogallol hydroxytransferase activity"/>
    <property type="evidence" value="ECO:0007669"/>
    <property type="project" value="UniProtKB-EC"/>
</dbReference>
<evidence type="ECO:0000256" key="3">
    <source>
        <dbReference type="ARBA" id="ARBA00023004"/>
    </source>
</evidence>
<evidence type="ECO:0000256" key="1">
    <source>
        <dbReference type="ARBA" id="ARBA00022485"/>
    </source>
</evidence>
<dbReference type="InterPro" id="IPR017896">
    <property type="entry name" value="4Fe4S_Fe-S-bd"/>
</dbReference>
<accession>A0ABZ3JBE1</accession>
<dbReference type="PROSITE" id="PS51379">
    <property type="entry name" value="4FE4S_FER_2"/>
    <property type="match status" value="1"/>
</dbReference>
<dbReference type="Gene3D" id="3.30.70.20">
    <property type="match status" value="2"/>
</dbReference>
<evidence type="ECO:0000259" key="5">
    <source>
        <dbReference type="PROSITE" id="PS51379"/>
    </source>
</evidence>
<keyword evidence="6" id="KW-0560">Oxidoreductase</keyword>
<dbReference type="PANTHER" id="PTHR43177:SF3">
    <property type="entry name" value="PROTEIN NRFC HOMOLOG"/>
    <property type="match status" value="1"/>
</dbReference>